<dbReference type="EMBL" id="KL198006">
    <property type="protein sequence ID" value="KDQ30327.1"/>
    <property type="molecule type" value="Genomic_DNA"/>
</dbReference>
<evidence type="ECO:0000256" key="1">
    <source>
        <dbReference type="SAM" id="MobiDB-lite"/>
    </source>
</evidence>
<dbReference type="InParanoid" id="A0A067P1T0"/>
<dbReference type="Proteomes" id="UP000027073">
    <property type="component" value="Unassembled WGS sequence"/>
</dbReference>
<gene>
    <name evidence="2" type="ORF">PLEOSDRAFT_1070073</name>
</gene>
<accession>A0A067P1T0</accession>
<sequence length="60" mass="6149">MMPAYPPAAHASMKDTDSARVVAAQPGAGPTMKAAQPEDGQTEGAKRLRGGCIPCPVSRI</sequence>
<feature type="region of interest" description="Disordered" evidence="1">
    <location>
        <begin position="27"/>
        <end position="47"/>
    </location>
</feature>
<dbReference type="HOGENOM" id="CLU_193990_0_0_1"/>
<organism evidence="2 3">
    <name type="scientific">Pleurotus ostreatus (strain PC15)</name>
    <name type="common">Oyster mushroom</name>
    <dbReference type="NCBI Taxonomy" id="1137138"/>
    <lineage>
        <taxon>Eukaryota</taxon>
        <taxon>Fungi</taxon>
        <taxon>Dikarya</taxon>
        <taxon>Basidiomycota</taxon>
        <taxon>Agaricomycotina</taxon>
        <taxon>Agaricomycetes</taxon>
        <taxon>Agaricomycetidae</taxon>
        <taxon>Agaricales</taxon>
        <taxon>Pleurotineae</taxon>
        <taxon>Pleurotaceae</taxon>
        <taxon>Pleurotus</taxon>
    </lineage>
</organism>
<proteinExistence type="predicted"/>
<evidence type="ECO:0000313" key="3">
    <source>
        <dbReference type="Proteomes" id="UP000027073"/>
    </source>
</evidence>
<dbReference type="VEuPathDB" id="FungiDB:PLEOSDRAFT_1070073"/>
<protein>
    <submittedName>
        <fullName evidence="2">Uncharacterized protein</fullName>
    </submittedName>
</protein>
<name>A0A067P1T0_PLEO1</name>
<dbReference type="AlphaFoldDB" id="A0A067P1T0"/>
<reference evidence="3" key="1">
    <citation type="journal article" date="2014" name="Proc. Natl. Acad. Sci. U.S.A.">
        <title>Extensive sampling of basidiomycete genomes demonstrates inadequacy of the white-rot/brown-rot paradigm for wood decay fungi.</title>
        <authorList>
            <person name="Riley R."/>
            <person name="Salamov A.A."/>
            <person name="Brown D.W."/>
            <person name="Nagy L.G."/>
            <person name="Floudas D."/>
            <person name="Held B.W."/>
            <person name="Levasseur A."/>
            <person name="Lombard V."/>
            <person name="Morin E."/>
            <person name="Otillar R."/>
            <person name="Lindquist E.A."/>
            <person name="Sun H."/>
            <person name="LaButti K.M."/>
            <person name="Schmutz J."/>
            <person name="Jabbour D."/>
            <person name="Luo H."/>
            <person name="Baker S.E."/>
            <person name="Pisabarro A.G."/>
            <person name="Walton J.D."/>
            <person name="Blanchette R.A."/>
            <person name="Henrissat B."/>
            <person name="Martin F."/>
            <person name="Cullen D."/>
            <person name="Hibbett D.S."/>
            <person name="Grigoriev I.V."/>
        </authorList>
    </citation>
    <scope>NUCLEOTIDE SEQUENCE [LARGE SCALE GENOMIC DNA]</scope>
    <source>
        <strain evidence="3">PC15</strain>
    </source>
</reference>
<evidence type="ECO:0000313" key="2">
    <source>
        <dbReference type="EMBL" id="KDQ30327.1"/>
    </source>
</evidence>